<sequence length="167" mass="16991">MSGFRDDAPPWSFFIPVTLAVIVGVLAANAIRYAVTTVLSDDPGGRSEEPRTRPAAERTEEAPQPAPAGETPADAATESAAQASGAMAENEPAGMAPPDVAQEPPGAGDGAAAGQPSGLQQLPGPLSARRDQVEAACINGTVTYRSGNGWEQALENDAPVRCIATSP</sequence>
<keyword evidence="2" id="KW-1133">Transmembrane helix</keyword>
<feature type="transmembrane region" description="Helical" evidence="2">
    <location>
        <begin position="12"/>
        <end position="31"/>
    </location>
</feature>
<keyword evidence="2" id="KW-0812">Transmembrane</keyword>
<evidence type="ECO:0000313" key="3">
    <source>
        <dbReference type="EMBL" id="NZA27392.1"/>
    </source>
</evidence>
<evidence type="ECO:0000256" key="2">
    <source>
        <dbReference type="SAM" id="Phobius"/>
    </source>
</evidence>
<reference evidence="3 4" key="1">
    <citation type="submission" date="2020-07" db="EMBL/GenBank/DDBJ databases">
        <title>Luteimonas sp. SJ-92.</title>
        <authorList>
            <person name="Huang X.-X."/>
            <person name="Xu L."/>
            <person name="Sun J.-Q."/>
        </authorList>
    </citation>
    <scope>NUCLEOTIDE SEQUENCE [LARGE SCALE GENOMIC DNA]</scope>
    <source>
        <strain evidence="3 4">SJ-92</strain>
    </source>
</reference>
<protein>
    <submittedName>
        <fullName evidence="3">Uncharacterized protein</fullName>
    </submittedName>
</protein>
<keyword evidence="4" id="KW-1185">Reference proteome</keyword>
<dbReference type="RefSeq" id="WP_180679172.1">
    <property type="nucleotide sequence ID" value="NZ_JACCKA010000076.1"/>
</dbReference>
<name>A0A853JF82_9GAMM</name>
<feature type="region of interest" description="Disordered" evidence="1">
    <location>
        <begin position="40"/>
        <end position="131"/>
    </location>
</feature>
<dbReference type="EMBL" id="JACCKA010000076">
    <property type="protein sequence ID" value="NZA27392.1"/>
    <property type="molecule type" value="Genomic_DNA"/>
</dbReference>
<feature type="compositionally biased region" description="Basic and acidic residues" evidence="1">
    <location>
        <begin position="43"/>
        <end position="61"/>
    </location>
</feature>
<evidence type="ECO:0000256" key="1">
    <source>
        <dbReference type="SAM" id="MobiDB-lite"/>
    </source>
</evidence>
<dbReference type="Proteomes" id="UP000578091">
    <property type="component" value="Unassembled WGS sequence"/>
</dbReference>
<accession>A0A853JF82</accession>
<gene>
    <name evidence="3" type="ORF">H0E84_13455</name>
</gene>
<keyword evidence="2" id="KW-0472">Membrane</keyword>
<evidence type="ECO:0000313" key="4">
    <source>
        <dbReference type="Proteomes" id="UP000578091"/>
    </source>
</evidence>
<organism evidence="3 4">
    <name type="scientific">Luteimonas salinisoli</name>
    <dbReference type="NCBI Taxonomy" id="2752307"/>
    <lineage>
        <taxon>Bacteria</taxon>
        <taxon>Pseudomonadati</taxon>
        <taxon>Pseudomonadota</taxon>
        <taxon>Gammaproteobacteria</taxon>
        <taxon>Lysobacterales</taxon>
        <taxon>Lysobacteraceae</taxon>
        <taxon>Luteimonas</taxon>
    </lineage>
</organism>
<comment type="caution">
    <text evidence="3">The sequence shown here is derived from an EMBL/GenBank/DDBJ whole genome shotgun (WGS) entry which is preliminary data.</text>
</comment>
<feature type="compositionally biased region" description="Low complexity" evidence="1">
    <location>
        <begin position="73"/>
        <end position="88"/>
    </location>
</feature>
<proteinExistence type="predicted"/>
<dbReference type="AlphaFoldDB" id="A0A853JF82"/>